<reference evidence="2" key="1">
    <citation type="submission" date="2022-10" db="EMBL/GenBank/DDBJ databases">
        <title>Hoeflea sp. G2-23, isolated from marine algae.</title>
        <authorList>
            <person name="Kristyanto S."/>
            <person name="Kim J.M."/>
            <person name="Jeon C.O."/>
        </authorList>
    </citation>
    <scope>NUCLEOTIDE SEQUENCE</scope>
    <source>
        <strain evidence="2">G2-23</strain>
    </source>
</reference>
<dbReference type="Proteomes" id="UP001073227">
    <property type="component" value="Unassembled WGS sequence"/>
</dbReference>
<evidence type="ECO:0000313" key="1">
    <source>
        <dbReference type="EMBL" id="MCY0146155.1"/>
    </source>
</evidence>
<keyword evidence="3" id="KW-1185">Reference proteome</keyword>
<evidence type="ECO:0000313" key="2">
    <source>
        <dbReference type="EMBL" id="MCY0150860.1"/>
    </source>
</evidence>
<dbReference type="EMBL" id="JAOVZR010000004">
    <property type="protein sequence ID" value="MCY0150860.1"/>
    <property type="molecule type" value="Genomic_DNA"/>
</dbReference>
<accession>A0ABT3ZGB8</accession>
<evidence type="ECO:0000313" key="3">
    <source>
        <dbReference type="Proteomes" id="UP001073227"/>
    </source>
</evidence>
<organism evidence="2 3">
    <name type="scientific">Hoeflea algicola</name>
    <dbReference type="NCBI Taxonomy" id="2983763"/>
    <lineage>
        <taxon>Bacteria</taxon>
        <taxon>Pseudomonadati</taxon>
        <taxon>Pseudomonadota</taxon>
        <taxon>Alphaproteobacteria</taxon>
        <taxon>Hyphomicrobiales</taxon>
        <taxon>Rhizobiaceae</taxon>
        <taxon>Hoeflea</taxon>
    </lineage>
</organism>
<protein>
    <submittedName>
        <fullName evidence="2">Uncharacterized protein</fullName>
    </submittedName>
</protein>
<comment type="caution">
    <text evidence="2">The sequence shown here is derived from an EMBL/GenBank/DDBJ whole genome shotgun (WGS) entry which is preliminary data.</text>
</comment>
<dbReference type="RefSeq" id="WP_267651848.1">
    <property type="nucleotide sequence ID" value="NZ_JAOVZR010000001.1"/>
</dbReference>
<dbReference type="EMBL" id="JAOVZR010000001">
    <property type="protein sequence ID" value="MCY0146155.1"/>
    <property type="molecule type" value="Genomic_DNA"/>
</dbReference>
<sequence length="68" mass="7756">MACQACELRAENDRLKAKSEAEWLALGTSLMTDDEGPLPIRVTLNTRPTKEQFRRLLDLTIEIENNPK</sequence>
<name>A0ABT3ZGB8_9HYPH</name>
<gene>
    <name evidence="1" type="ORF">OEG84_00085</name>
    <name evidence="2" type="ORF">OEG84_24970</name>
</gene>
<proteinExistence type="predicted"/>